<dbReference type="GO" id="GO:0070319">
    <property type="term" value="C:Golgi to plasma membrane transport vesicle"/>
    <property type="evidence" value="ECO:0007669"/>
    <property type="project" value="TreeGrafter"/>
</dbReference>
<evidence type="ECO:0000313" key="6">
    <source>
        <dbReference type="Proteomes" id="UP000268321"/>
    </source>
</evidence>
<dbReference type="GO" id="GO:0051286">
    <property type="term" value="C:cell tip"/>
    <property type="evidence" value="ECO:0007669"/>
    <property type="project" value="TreeGrafter"/>
</dbReference>
<feature type="domain" description="GDP/GTP exchange factor Sec2 N-terminal" evidence="4">
    <location>
        <begin position="31"/>
        <end position="155"/>
    </location>
</feature>
<keyword evidence="6" id="KW-1185">Reference proteome</keyword>
<keyword evidence="1 2" id="KW-0175">Coiled coil</keyword>
<evidence type="ECO:0000256" key="3">
    <source>
        <dbReference type="SAM" id="MobiDB-lite"/>
    </source>
</evidence>
<gene>
    <name evidence="5" type="ORF">METBISCDRAFT_15152</name>
</gene>
<feature type="region of interest" description="Disordered" evidence="3">
    <location>
        <begin position="155"/>
        <end position="181"/>
    </location>
</feature>
<name>A0A4P9ZDB3_9ASCO</name>
<feature type="compositionally biased region" description="Basic and acidic residues" evidence="3">
    <location>
        <begin position="614"/>
        <end position="629"/>
    </location>
</feature>
<feature type="region of interest" description="Disordered" evidence="3">
    <location>
        <begin position="547"/>
        <end position="629"/>
    </location>
</feature>
<dbReference type="Gene3D" id="6.10.140.910">
    <property type="match status" value="1"/>
</dbReference>
<dbReference type="GO" id="GO:0006887">
    <property type="term" value="P:exocytosis"/>
    <property type="evidence" value="ECO:0007669"/>
    <property type="project" value="TreeGrafter"/>
</dbReference>
<dbReference type="InterPro" id="IPR009449">
    <property type="entry name" value="Sec2_N"/>
</dbReference>
<sequence length="629" mass="70797">MAEEDLHARLAEEVAVLSTKLVTEVARLLLLEETVHLLRRENHGLRQQLDVLRDIEEAHATAAAEAAELSAAVQAVTDERNTALAKNAQLEAEVEDLTATLFNEANEMVSSASRETYNFKVKNRKLIEELGEKDILILDLQRQLHDLKRLIETMEEESRERERKHERERDRERRDAGRNADRDAADEGVDLLVYSPRACSIRFDLPMYQRDFRAFVYQLVRPDFVFELGSLKTLRYFRKIWNDEIEPSLDVPAPMGSFINRWAVKSFWLFLVEGKARIEPVSGVNETFKVSYKGPKTGLEVPIALRDPCSFCGEQNETRLEHARLYSVKLYSSARDTRDAVGETTVDVGGEPHHVVGLYPLCNYCLVKLRAVCEFFAKLRLIHSNIYKLTPSSVADAAVSGFQFKRAADAVETPKVIWADEPVLVKLYLLLLGIRAKIFWSRTGFWDTEDDVECLSVEDIRLDVFRDFVATNVSFQEFRLEAVGLAQSGAGDSGVGGVGERGVGVVEKLTEGEGAGTDAVMRSDRVLQEVDHAEQLLKEYAEVAGAGSEHAVTHPTELKIPEEIPENKLSKETEKTCSEKSSQGASETPKDASKPAVPLTRHKSTSKQLKKKINRDLDSSMEMLKENFE</sequence>
<dbReference type="CDD" id="cd21044">
    <property type="entry name" value="Rab11BD_RAB3IP_like"/>
    <property type="match status" value="1"/>
</dbReference>
<feature type="compositionally biased region" description="Basic residues" evidence="3">
    <location>
        <begin position="600"/>
        <end position="613"/>
    </location>
</feature>
<dbReference type="GO" id="GO:0005085">
    <property type="term" value="F:guanyl-nucleotide exchange factor activity"/>
    <property type="evidence" value="ECO:0007669"/>
    <property type="project" value="InterPro"/>
</dbReference>
<organism evidence="5 6">
    <name type="scientific">Metschnikowia bicuspidata</name>
    <dbReference type="NCBI Taxonomy" id="27322"/>
    <lineage>
        <taxon>Eukaryota</taxon>
        <taxon>Fungi</taxon>
        <taxon>Dikarya</taxon>
        <taxon>Ascomycota</taxon>
        <taxon>Saccharomycotina</taxon>
        <taxon>Pichiomycetes</taxon>
        <taxon>Metschnikowiaceae</taxon>
        <taxon>Metschnikowia</taxon>
    </lineage>
</organism>
<dbReference type="PANTHER" id="PTHR14430">
    <property type="entry name" value="RABIN3-RELATED"/>
    <property type="match status" value="1"/>
</dbReference>
<evidence type="ECO:0000259" key="4">
    <source>
        <dbReference type="Pfam" id="PF06428"/>
    </source>
</evidence>
<evidence type="ECO:0000313" key="5">
    <source>
        <dbReference type="EMBL" id="RKP30924.1"/>
    </source>
</evidence>
<protein>
    <recommendedName>
        <fullName evidence="4">GDP/GTP exchange factor Sec2 N-terminal domain-containing protein</fullName>
    </recommendedName>
</protein>
<dbReference type="InterPro" id="IPR040351">
    <property type="entry name" value="RAB3IL/RAB3IP/Sec2"/>
</dbReference>
<evidence type="ECO:0000256" key="2">
    <source>
        <dbReference type="SAM" id="Coils"/>
    </source>
</evidence>
<dbReference type="AlphaFoldDB" id="A0A4P9ZDB3"/>
<evidence type="ECO:0000256" key="1">
    <source>
        <dbReference type="ARBA" id="ARBA00023054"/>
    </source>
</evidence>
<feature type="compositionally biased region" description="Basic and acidic residues" evidence="3">
    <location>
        <begin position="556"/>
        <end position="578"/>
    </location>
</feature>
<dbReference type="SUPFAM" id="SSF144284">
    <property type="entry name" value="Sec2 N-terminal region"/>
    <property type="match status" value="1"/>
</dbReference>
<reference evidence="6" key="1">
    <citation type="journal article" date="2018" name="Nat. Microbiol.">
        <title>Leveraging single-cell genomics to expand the fungal tree of life.</title>
        <authorList>
            <person name="Ahrendt S.R."/>
            <person name="Quandt C.A."/>
            <person name="Ciobanu D."/>
            <person name="Clum A."/>
            <person name="Salamov A."/>
            <person name="Andreopoulos B."/>
            <person name="Cheng J.F."/>
            <person name="Woyke T."/>
            <person name="Pelin A."/>
            <person name="Henrissat B."/>
            <person name="Reynolds N.K."/>
            <person name="Benny G.L."/>
            <person name="Smith M.E."/>
            <person name="James T.Y."/>
            <person name="Grigoriev I.V."/>
        </authorList>
    </citation>
    <scope>NUCLEOTIDE SEQUENCE [LARGE SCALE GENOMIC DNA]</scope>
    <source>
        <strain evidence="6">Baker2002</strain>
    </source>
</reference>
<dbReference type="EMBL" id="ML004449">
    <property type="protein sequence ID" value="RKP30924.1"/>
    <property type="molecule type" value="Genomic_DNA"/>
</dbReference>
<proteinExistence type="predicted"/>
<dbReference type="Pfam" id="PF06428">
    <property type="entry name" value="Sec2p"/>
    <property type="match status" value="1"/>
</dbReference>
<dbReference type="PANTHER" id="PTHR14430:SF0">
    <property type="entry name" value="SEC2P DOMAIN-CONTAINING PROTEIN"/>
    <property type="match status" value="1"/>
</dbReference>
<accession>A0A4P9ZDB3</accession>
<feature type="coiled-coil region" evidence="2">
    <location>
        <begin position="52"/>
        <end position="107"/>
    </location>
</feature>
<dbReference type="Proteomes" id="UP000268321">
    <property type="component" value="Unassembled WGS sequence"/>
</dbReference>
<dbReference type="OrthoDB" id="1748564at2759"/>